<dbReference type="InterPro" id="IPR042216">
    <property type="entry name" value="MitoNEET_CISD"/>
</dbReference>
<dbReference type="Gene3D" id="3.40.5.90">
    <property type="entry name" value="CDGSH iron-sulfur domain, mitoNEET-type"/>
    <property type="match status" value="1"/>
</dbReference>
<dbReference type="SMART" id="SM00704">
    <property type="entry name" value="ZnF_CDGSH"/>
    <property type="match status" value="1"/>
</dbReference>
<dbReference type="OrthoDB" id="9795032at2"/>
<evidence type="ECO:0000256" key="1">
    <source>
        <dbReference type="ARBA" id="ARBA00022714"/>
    </source>
</evidence>
<dbReference type="GO" id="GO:0051537">
    <property type="term" value="F:2 iron, 2 sulfur cluster binding"/>
    <property type="evidence" value="ECO:0007669"/>
    <property type="project" value="UniProtKB-KW"/>
</dbReference>
<sequence>MEKEYKKGELTVGWNPDRCIHSAKCWHGLPEVFNPKRKPWVDLNAADKSAIIKQVQTCPSGALFLKDKNETKMDKPKVTLAKDGPILIQQDLIICNEQGEEEIKKGPTALCRCGASSKKPFCDGSHKKVNFTS</sequence>
<name>A0A5C6VNJ7_9FLAO</name>
<dbReference type="InterPro" id="IPR010693">
    <property type="entry name" value="Divergent_4Fe-4S_mono-cluster"/>
</dbReference>
<evidence type="ECO:0000313" key="7">
    <source>
        <dbReference type="Proteomes" id="UP000321168"/>
    </source>
</evidence>
<evidence type="ECO:0000256" key="3">
    <source>
        <dbReference type="ARBA" id="ARBA00023004"/>
    </source>
</evidence>
<dbReference type="InterPro" id="IPR018967">
    <property type="entry name" value="FeS-contain_CDGSH-typ"/>
</dbReference>
<protein>
    <recommendedName>
        <fullName evidence="5">Iron-binding zinc finger CDGSH type domain-containing protein</fullName>
    </recommendedName>
</protein>
<dbReference type="GO" id="GO:0005737">
    <property type="term" value="C:cytoplasm"/>
    <property type="evidence" value="ECO:0007669"/>
    <property type="project" value="UniProtKB-ARBA"/>
</dbReference>
<dbReference type="RefSeq" id="WP_147012254.1">
    <property type="nucleotide sequence ID" value="NZ_VORB01000001.1"/>
</dbReference>
<keyword evidence="4" id="KW-0411">Iron-sulfur</keyword>
<evidence type="ECO:0000259" key="5">
    <source>
        <dbReference type="SMART" id="SM00704"/>
    </source>
</evidence>
<organism evidence="6 7">
    <name type="scientific">Luteibaculum oceani</name>
    <dbReference type="NCBI Taxonomy" id="1294296"/>
    <lineage>
        <taxon>Bacteria</taxon>
        <taxon>Pseudomonadati</taxon>
        <taxon>Bacteroidota</taxon>
        <taxon>Flavobacteriia</taxon>
        <taxon>Flavobacteriales</taxon>
        <taxon>Luteibaculaceae</taxon>
        <taxon>Luteibaculum</taxon>
    </lineage>
</organism>
<comment type="caution">
    <text evidence="6">The sequence shown here is derived from an EMBL/GenBank/DDBJ whole genome shotgun (WGS) entry which is preliminary data.</text>
</comment>
<keyword evidence="2" id="KW-0479">Metal-binding</keyword>
<evidence type="ECO:0000313" key="6">
    <source>
        <dbReference type="EMBL" id="TXC85125.1"/>
    </source>
</evidence>
<proteinExistence type="predicted"/>
<dbReference type="Pfam" id="PF06902">
    <property type="entry name" value="Fer4_19"/>
    <property type="match status" value="1"/>
</dbReference>
<dbReference type="Proteomes" id="UP000321168">
    <property type="component" value="Unassembled WGS sequence"/>
</dbReference>
<dbReference type="Pfam" id="PF09360">
    <property type="entry name" value="zf-CDGSH"/>
    <property type="match status" value="1"/>
</dbReference>
<keyword evidence="7" id="KW-1185">Reference proteome</keyword>
<dbReference type="EMBL" id="VORB01000001">
    <property type="protein sequence ID" value="TXC85125.1"/>
    <property type="molecule type" value="Genomic_DNA"/>
</dbReference>
<evidence type="ECO:0000256" key="4">
    <source>
        <dbReference type="ARBA" id="ARBA00023014"/>
    </source>
</evidence>
<feature type="domain" description="Iron-binding zinc finger CDGSH type" evidence="5">
    <location>
        <begin position="83"/>
        <end position="132"/>
    </location>
</feature>
<dbReference type="AlphaFoldDB" id="A0A5C6VNJ7"/>
<keyword evidence="3" id="KW-0408">Iron</keyword>
<accession>A0A5C6VNJ7</accession>
<gene>
    <name evidence="6" type="ORF">FRX97_00445</name>
</gene>
<keyword evidence="1" id="KW-0001">2Fe-2S</keyword>
<dbReference type="GO" id="GO:0046872">
    <property type="term" value="F:metal ion binding"/>
    <property type="evidence" value="ECO:0007669"/>
    <property type="project" value="UniProtKB-KW"/>
</dbReference>
<evidence type="ECO:0000256" key="2">
    <source>
        <dbReference type="ARBA" id="ARBA00022723"/>
    </source>
</evidence>
<reference evidence="6 7" key="1">
    <citation type="submission" date="2019-08" db="EMBL/GenBank/DDBJ databases">
        <title>Genome of Luteibaculum oceani JCM 18817.</title>
        <authorList>
            <person name="Bowman J.P."/>
        </authorList>
    </citation>
    <scope>NUCLEOTIDE SEQUENCE [LARGE SCALE GENOMIC DNA]</scope>
    <source>
        <strain evidence="6 7">JCM 18817</strain>
    </source>
</reference>